<feature type="domain" description="MutL C-terminal dimerisation" evidence="7">
    <location>
        <begin position="448"/>
        <end position="583"/>
    </location>
</feature>
<dbReference type="InterPro" id="IPR020667">
    <property type="entry name" value="DNA_mismatch_repair_MutL"/>
</dbReference>
<dbReference type="SUPFAM" id="SSF55874">
    <property type="entry name" value="ATPase domain of HSP90 chaperone/DNA topoisomerase II/histidine kinase"/>
    <property type="match status" value="1"/>
</dbReference>
<dbReference type="GO" id="GO:0030983">
    <property type="term" value="F:mismatched DNA binding"/>
    <property type="evidence" value="ECO:0007669"/>
    <property type="project" value="InterPro"/>
</dbReference>
<evidence type="ECO:0000256" key="5">
    <source>
        <dbReference type="HAMAP-Rule" id="MF_00149"/>
    </source>
</evidence>
<dbReference type="FunFam" id="3.30.230.10:FF:000013">
    <property type="entry name" value="DNA mismatch repair endonuclease MutL"/>
    <property type="match status" value="1"/>
</dbReference>
<feature type="region of interest" description="Disordered" evidence="6">
    <location>
        <begin position="366"/>
        <end position="405"/>
    </location>
</feature>
<organism evidence="9 10">
    <name type="scientific">Cedecea neteri</name>
    <dbReference type="NCBI Taxonomy" id="158822"/>
    <lineage>
        <taxon>Bacteria</taxon>
        <taxon>Pseudomonadati</taxon>
        <taxon>Pseudomonadota</taxon>
        <taxon>Gammaproteobacteria</taxon>
        <taxon>Enterobacterales</taxon>
        <taxon>Enterobacteriaceae</taxon>
        <taxon>Cedecea</taxon>
    </lineage>
</organism>
<dbReference type="InterPro" id="IPR042120">
    <property type="entry name" value="MutL_C_dimsub"/>
</dbReference>
<keyword evidence="3 5" id="KW-0227">DNA damage</keyword>
<dbReference type="InterPro" id="IPR036890">
    <property type="entry name" value="HATPase_C_sf"/>
</dbReference>
<dbReference type="Pfam" id="PF13589">
    <property type="entry name" value="HATPase_c_3"/>
    <property type="match status" value="1"/>
</dbReference>
<dbReference type="GO" id="GO:0005524">
    <property type="term" value="F:ATP binding"/>
    <property type="evidence" value="ECO:0007669"/>
    <property type="project" value="InterPro"/>
</dbReference>
<dbReference type="NCBIfam" id="TIGR00585">
    <property type="entry name" value="mutl"/>
    <property type="match status" value="1"/>
</dbReference>
<dbReference type="SMART" id="SM00853">
    <property type="entry name" value="MutL_C"/>
    <property type="match status" value="1"/>
</dbReference>
<dbReference type="InterPro" id="IPR002099">
    <property type="entry name" value="MutL/Mlh/PMS"/>
</dbReference>
<evidence type="ECO:0000256" key="4">
    <source>
        <dbReference type="ARBA" id="ARBA00023204"/>
    </source>
</evidence>
<dbReference type="CDD" id="cd16926">
    <property type="entry name" value="HATPase_MutL-MLH-PMS-like"/>
    <property type="match status" value="1"/>
</dbReference>
<dbReference type="SUPFAM" id="SSF118116">
    <property type="entry name" value="DNA mismatch repair protein MutL"/>
    <property type="match status" value="1"/>
</dbReference>
<dbReference type="KEGG" id="cnt:JT31_10125"/>
<reference evidence="9 10" key="1">
    <citation type="submission" date="2014-09" db="EMBL/GenBank/DDBJ databases">
        <title>Cedecea neteri SSMD04 Genome Sequencing.</title>
        <authorList>
            <person name="Tan J.-Y."/>
        </authorList>
    </citation>
    <scope>NUCLEOTIDE SEQUENCE [LARGE SCALE GENOMIC DNA]</scope>
    <source>
        <strain evidence="9 10">SSMD04</strain>
    </source>
</reference>
<proteinExistence type="inferred from homology"/>
<dbReference type="Pfam" id="PF01119">
    <property type="entry name" value="DNA_mis_repair"/>
    <property type="match status" value="1"/>
</dbReference>
<evidence type="ECO:0000256" key="2">
    <source>
        <dbReference type="ARBA" id="ARBA00021975"/>
    </source>
</evidence>
<name>A0A089REP2_9ENTR</name>
<dbReference type="Gene3D" id="3.30.230.10">
    <property type="match status" value="1"/>
</dbReference>
<dbReference type="Gene3D" id="3.30.565.10">
    <property type="entry name" value="Histidine kinase-like ATPase, C-terminal domain"/>
    <property type="match status" value="1"/>
</dbReference>
<evidence type="ECO:0000259" key="8">
    <source>
        <dbReference type="SMART" id="SM01340"/>
    </source>
</evidence>
<dbReference type="GO" id="GO:0140664">
    <property type="term" value="F:ATP-dependent DNA damage sensor activity"/>
    <property type="evidence" value="ECO:0007669"/>
    <property type="project" value="InterPro"/>
</dbReference>
<dbReference type="InterPro" id="IPR020568">
    <property type="entry name" value="Ribosomal_Su5_D2-typ_SF"/>
</dbReference>
<feature type="domain" description="DNA mismatch repair protein S5" evidence="8">
    <location>
        <begin position="212"/>
        <end position="331"/>
    </location>
</feature>
<evidence type="ECO:0000259" key="7">
    <source>
        <dbReference type="SMART" id="SM00853"/>
    </source>
</evidence>
<dbReference type="OrthoDB" id="9763467at2"/>
<dbReference type="PROSITE" id="PS00058">
    <property type="entry name" value="DNA_MISMATCH_REPAIR_1"/>
    <property type="match status" value="1"/>
</dbReference>
<keyword evidence="4 5" id="KW-0234">DNA repair</keyword>
<dbReference type="FunFam" id="3.30.565.10:FF:000003">
    <property type="entry name" value="DNA mismatch repair endonuclease MutL"/>
    <property type="match status" value="1"/>
</dbReference>
<gene>
    <name evidence="5" type="primary">mutL</name>
    <name evidence="9" type="ORF">JT31_10125</name>
</gene>
<comment type="similarity">
    <text evidence="1 5">Belongs to the DNA mismatch repair MutL/HexB family.</text>
</comment>
<dbReference type="SMART" id="SM01340">
    <property type="entry name" value="DNA_mis_repair"/>
    <property type="match status" value="1"/>
</dbReference>
<dbReference type="GO" id="GO:0006298">
    <property type="term" value="P:mismatch repair"/>
    <property type="evidence" value="ECO:0007669"/>
    <property type="project" value="UniProtKB-UniRule"/>
</dbReference>
<dbReference type="InterPro" id="IPR037198">
    <property type="entry name" value="MutL_C_sf"/>
</dbReference>
<dbReference type="AlphaFoldDB" id="A0A089REP2"/>
<dbReference type="InterPro" id="IPR014762">
    <property type="entry name" value="DNA_mismatch_repair_CS"/>
</dbReference>
<dbReference type="RefSeq" id="WP_038476220.1">
    <property type="nucleotide sequence ID" value="NZ_CP009451.1"/>
</dbReference>
<dbReference type="InterPro" id="IPR042121">
    <property type="entry name" value="MutL_C_regsub"/>
</dbReference>
<dbReference type="GO" id="GO:0032300">
    <property type="term" value="C:mismatch repair complex"/>
    <property type="evidence" value="ECO:0007669"/>
    <property type="project" value="InterPro"/>
</dbReference>
<dbReference type="InterPro" id="IPR014790">
    <property type="entry name" value="MutL_C"/>
</dbReference>
<evidence type="ECO:0000256" key="3">
    <source>
        <dbReference type="ARBA" id="ARBA00022763"/>
    </source>
</evidence>
<dbReference type="EMBL" id="CP009451">
    <property type="protein sequence ID" value="AIR04960.1"/>
    <property type="molecule type" value="Genomic_DNA"/>
</dbReference>
<dbReference type="CDD" id="cd03482">
    <property type="entry name" value="MutL_Trans_MutL"/>
    <property type="match status" value="1"/>
</dbReference>
<dbReference type="Pfam" id="PF08676">
    <property type="entry name" value="MutL_C"/>
    <property type="match status" value="1"/>
</dbReference>
<evidence type="ECO:0000256" key="1">
    <source>
        <dbReference type="ARBA" id="ARBA00006082"/>
    </source>
</evidence>
<evidence type="ECO:0000313" key="9">
    <source>
        <dbReference type="EMBL" id="AIR04960.1"/>
    </source>
</evidence>
<sequence>MPIQVLPPQLANQIAAGEVVERPASVVKELVENSLDAGATRIDIDIERGGAKLIRIRDNGCGIKQEELALALARHATSKIASLDDLEAIISLGFRGEALASISSVSRLTLTSRTAEQNEAWQAYAEGRDQDVTVKPAAHPVGTTLEVLDLFYNTPARRKFMRTEKTEFNHIDEVVRRIALARFDVSITLNHNGKMIRQYRAVPEGGQRERRLGAICGTPFLEQALAIEWQHGDLTLRGWVAEPTATTSALAEIQYCYVNGRMMRDRLINHAIRQACEDKLGVDQQPAFVLYLEIDPHQVDVNVHPAKHEVRFHQSRLVHDFIYQGVISVLQQQGENALALEETADTPAERWQPENRVAAGRNQFATPAAPREPREAPPRQASPSPSGGGRAGETGGTPLWPHAAPGYQKQQGALYRQLLDTPEVEPAPAARAEEPPALEGHSQSFGRVLTVLPPDKALLERQGKLSLLSLVVAERWLKQAQLAPGSEGLRAQPLLIPLRLKVSREEHDVLVKYQSLLKEMGIEFDTDARQITIRTVPLPLRKQNLQILIHELPGYLAQQADVSPGQLTLWIARHLASDHEHWSQSQAIALLADVERLCPQLVKSPPGGLLQPVDLQMAMNALKDD</sequence>
<dbReference type="SUPFAM" id="SSF54211">
    <property type="entry name" value="Ribosomal protein S5 domain 2-like"/>
    <property type="match status" value="1"/>
</dbReference>
<dbReference type="Proteomes" id="UP000029481">
    <property type="component" value="Chromosome"/>
</dbReference>
<accession>A0A089REP2</accession>
<dbReference type="InterPro" id="IPR014721">
    <property type="entry name" value="Ribsml_uS5_D2-typ_fold_subgr"/>
</dbReference>
<dbReference type="InterPro" id="IPR013507">
    <property type="entry name" value="DNA_mismatch_S5_2-like"/>
</dbReference>
<dbReference type="Gene3D" id="3.30.1540.20">
    <property type="entry name" value="MutL, C-terminal domain, dimerisation subdomain"/>
    <property type="match status" value="1"/>
</dbReference>
<protein>
    <recommendedName>
        <fullName evidence="2 5">DNA mismatch repair protein MutL</fullName>
    </recommendedName>
</protein>
<dbReference type="HAMAP" id="MF_00149">
    <property type="entry name" value="DNA_mis_repair"/>
    <property type="match status" value="1"/>
</dbReference>
<dbReference type="PANTHER" id="PTHR10073:SF12">
    <property type="entry name" value="DNA MISMATCH REPAIR PROTEIN MLH1"/>
    <property type="match status" value="1"/>
</dbReference>
<keyword evidence="10" id="KW-1185">Reference proteome</keyword>
<evidence type="ECO:0000313" key="10">
    <source>
        <dbReference type="Proteomes" id="UP000029481"/>
    </source>
</evidence>
<dbReference type="NCBIfam" id="NF000948">
    <property type="entry name" value="PRK00095.1-1"/>
    <property type="match status" value="1"/>
</dbReference>
<comment type="function">
    <text evidence="5">This protein is involved in the repair of mismatches in DNA. It is required for dam-dependent methyl-directed DNA mismatch repair. May act as a 'molecular matchmaker', a protein that promotes the formation of a stable complex between two or more DNA-binding proteins in an ATP-dependent manner without itself being part of a final effector complex.</text>
</comment>
<feature type="compositionally biased region" description="Gly residues" evidence="6">
    <location>
        <begin position="386"/>
        <end position="395"/>
    </location>
</feature>
<evidence type="ECO:0000256" key="6">
    <source>
        <dbReference type="SAM" id="MobiDB-lite"/>
    </source>
</evidence>
<dbReference type="PANTHER" id="PTHR10073">
    <property type="entry name" value="DNA MISMATCH REPAIR PROTEIN MLH, PMS, MUTL"/>
    <property type="match status" value="1"/>
</dbReference>
<dbReference type="GO" id="GO:0016887">
    <property type="term" value="F:ATP hydrolysis activity"/>
    <property type="evidence" value="ECO:0007669"/>
    <property type="project" value="InterPro"/>
</dbReference>
<dbReference type="Gene3D" id="3.30.1370.100">
    <property type="entry name" value="MutL, C-terminal domain, regulatory subdomain"/>
    <property type="match status" value="1"/>
</dbReference>
<dbReference type="InterPro" id="IPR038973">
    <property type="entry name" value="MutL/Mlh/Pms-like"/>
</dbReference>